<dbReference type="InterPro" id="IPR050570">
    <property type="entry name" value="Cell_wall_metabolism_enzyme"/>
</dbReference>
<dbReference type="PROSITE" id="PS51782">
    <property type="entry name" value="LYSM"/>
    <property type="match status" value="1"/>
</dbReference>
<dbReference type="EMBL" id="JBGCUO010000002">
    <property type="protein sequence ID" value="MEY1663069.1"/>
    <property type="molecule type" value="Genomic_DNA"/>
</dbReference>
<dbReference type="Gene3D" id="3.10.450.350">
    <property type="match status" value="2"/>
</dbReference>
<comment type="subcellular location">
    <subcellularLocation>
        <location evidence="2">Cell envelope</location>
    </subcellularLocation>
</comment>
<dbReference type="InterPro" id="IPR011055">
    <property type="entry name" value="Dup_hybrid_motif"/>
</dbReference>
<evidence type="ECO:0000256" key="7">
    <source>
        <dbReference type="ARBA" id="ARBA00023049"/>
    </source>
</evidence>
<dbReference type="Pfam" id="PF01551">
    <property type="entry name" value="Peptidase_M23"/>
    <property type="match status" value="1"/>
</dbReference>
<dbReference type="Pfam" id="PF19425">
    <property type="entry name" value="Csd3_N2"/>
    <property type="match status" value="1"/>
</dbReference>
<comment type="caution">
    <text evidence="9">The sequence shown here is derived from an EMBL/GenBank/DDBJ whole genome shotgun (WGS) entry which is preliminary data.</text>
</comment>
<dbReference type="PANTHER" id="PTHR21666">
    <property type="entry name" value="PEPTIDASE-RELATED"/>
    <property type="match status" value="1"/>
</dbReference>
<dbReference type="Gene3D" id="2.70.70.10">
    <property type="entry name" value="Glucose Permease (Domain IIA)"/>
    <property type="match status" value="1"/>
</dbReference>
<evidence type="ECO:0000256" key="2">
    <source>
        <dbReference type="ARBA" id="ARBA00004196"/>
    </source>
</evidence>
<organism evidence="9 10">
    <name type="scientific">Isoalcanivorax beigongshangi</name>
    <dbReference type="NCBI Taxonomy" id="3238810"/>
    <lineage>
        <taxon>Bacteria</taxon>
        <taxon>Pseudomonadati</taxon>
        <taxon>Pseudomonadota</taxon>
        <taxon>Gammaproteobacteria</taxon>
        <taxon>Oceanospirillales</taxon>
        <taxon>Alcanivoracaceae</taxon>
        <taxon>Isoalcanivorax</taxon>
    </lineage>
</organism>
<dbReference type="InterPro" id="IPR045834">
    <property type="entry name" value="Csd3_N2"/>
</dbReference>
<evidence type="ECO:0000259" key="8">
    <source>
        <dbReference type="PROSITE" id="PS51782"/>
    </source>
</evidence>
<keyword evidence="10" id="KW-1185">Reference proteome</keyword>
<accession>A0ABV4AJS2</accession>
<keyword evidence="7" id="KW-0482">Metalloprotease</keyword>
<dbReference type="PANTHER" id="PTHR21666:SF288">
    <property type="entry name" value="CELL DIVISION PROTEIN YTFB"/>
    <property type="match status" value="1"/>
</dbReference>
<gene>
    <name evidence="9" type="ORF">AB5I84_12980</name>
</gene>
<proteinExistence type="predicted"/>
<sequence>MEPPTQSALQWLRHFPKGHVLACAALAAIVTLALVLAPDDATSTAMSTRALALPSPEQLSPANDTLADDAPFDTPTAAVATASFGPDWHDLTVQSGDTLSALLQSIGVSISDVHRLVTADERLKALTRLRVGDVVRAALNDDGQLVAVEYRLSQLKSLSAEHDGEQWEVTEHERQYDRQIRYAEATITDSLFMSGHRAGMTDNLIMQFANIFAWDVDFALDIREGDTFRVMFEELYVDGEKVGTGNILRAEFLHRGKHLTALRYDADNGQGRYLDDRGNALRRAFIRTPVEFARISSRFNPGRRHPILNTLRAHRGVDYAAPTGTPIRATGDGRVEFVGSKNGYGNTVVIKHGQQYSTLYAHMSRFAGGLRSGQQVRQGQTIGYVGMTGLATGPHLHYEFHVNGSHRDPLTVQLPMAQGISSQERPAFLARAEALKQQMDMHRHAFAFARNEP</sequence>
<evidence type="ECO:0000256" key="5">
    <source>
        <dbReference type="ARBA" id="ARBA00022801"/>
    </source>
</evidence>
<dbReference type="CDD" id="cd12797">
    <property type="entry name" value="M23_peptidase"/>
    <property type="match status" value="1"/>
</dbReference>
<dbReference type="Proteomes" id="UP001562065">
    <property type="component" value="Unassembled WGS sequence"/>
</dbReference>
<comment type="cofactor">
    <cofactor evidence="1">
        <name>Zn(2+)</name>
        <dbReference type="ChEBI" id="CHEBI:29105"/>
    </cofactor>
</comment>
<dbReference type="InterPro" id="IPR018392">
    <property type="entry name" value="LysM"/>
</dbReference>
<dbReference type="Pfam" id="PF04225">
    <property type="entry name" value="LysM_OapA"/>
    <property type="match status" value="1"/>
</dbReference>
<name>A0ABV4AJS2_9GAMM</name>
<reference evidence="9 10" key="1">
    <citation type="submission" date="2024-07" db="EMBL/GenBank/DDBJ databases">
        <authorList>
            <person name="Ren Q."/>
        </authorList>
    </citation>
    <scope>NUCLEOTIDE SEQUENCE [LARGE SCALE GENOMIC DNA]</scope>
    <source>
        <strain evidence="9 10">REN37</strain>
    </source>
</reference>
<dbReference type="RefSeq" id="WP_369456334.1">
    <property type="nucleotide sequence ID" value="NZ_JBGCUO010000002.1"/>
</dbReference>
<dbReference type="InterPro" id="IPR016047">
    <property type="entry name" value="M23ase_b-sheet_dom"/>
</dbReference>
<evidence type="ECO:0000313" key="9">
    <source>
        <dbReference type="EMBL" id="MEY1663069.1"/>
    </source>
</evidence>
<evidence type="ECO:0000256" key="6">
    <source>
        <dbReference type="ARBA" id="ARBA00022833"/>
    </source>
</evidence>
<dbReference type="SUPFAM" id="SSF51261">
    <property type="entry name" value="Duplicated hybrid motif"/>
    <property type="match status" value="1"/>
</dbReference>
<keyword evidence="4" id="KW-0479">Metal-binding</keyword>
<evidence type="ECO:0000313" key="10">
    <source>
        <dbReference type="Proteomes" id="UP001562065"/>
    </source>
</evidence>
<protein>
    <submittedName>
        <fullName evidence="9">Peptidoglycan DD-metalloendopeptidase family protein</fullName>
    </submittedName>
</protein>
<keyword evidence="5" id="KW-0378">Hydrolase</keyword>
<evidence type="ECO:0000256" key="4">
    <source>
        <dbReference type="ARBA" id="ARBA00022723"/>
    </source>
</evidence>
<keyword evidence="3" id="KW-0645">Protease</keyword>
<evidence type="ECO:0000256" key="3">
    <source>
        <dbReference type="ARBA" id="ARBA00022670"/>
    </source>
</evidence>
<dbReference type="CDD" id="cd00118">
    <property type="entry name" value="LysM"/>
    <property type="match status" value="1"/>
</dbReference>
<dbReference type="InterPro" id="IPR007340">
    <property type="entry name" value="LysM_Opacity-associatedA"/>
</dbReference>
<evidence type="ECO:0000256" key="1">
    <source>
        <dbReference type="ARBA" id="ARBA00001947"/>
    </source>
</evidence>
<keyword evidence="6" id="KW-0862">Zinc</keyword>
<feature type="domain" description="LysM" evidence="8">
    <location>
        <begin position="89"/>
        <end position="137"/>
    </location>
</feature>